<keyword evidence="3" id="KW-0949">S-adenosyl-L-methionine</keyword>
<organism evidence="4 5">
    <name type="scientific">Zwartia hollandica</name>
    <dbReference type="NCBI Taxonomy" id="324606"/>
    <lineage>
        <taxon>Bacteria</taxon>
        <taxon>Pseudomonadati</taxon>
        <taxon>Pseudomonadota</taxon>
        <taxon>Betaproteobacteria</taxon>
        <taxon>Burkholderiales</taxon>
        <taxon>Alcaligenaceae</taxon>
        <taxon>Zwartia</taxon>
    </lineage>
</organism>
<evidence type="ECO:0000256" key="1">
    <source>
        <dbReference type="ARBA" id="ARBA00022603"/>
    </source>
</evidence>
<evidence type="ECO:0000313" key="4">
    <source>
        <dbReference type="EMBL" id="MBZ1350820.1"/>
    </source>
</evidence>
<name>A0A953NCK4_9BURK</name>
<dbReference type="InterPro" id="IPR029063">
    <property type="entry name" value="SAM-dependent_MTases_sf"/>
</dbReference>
<keyword evidence="4" id="KW-0687">Ribonucleoprotein</keyword>
<keyword evidence="5" id="KW-1185">Reference proteome</keyword>
<keyword evidence="4" id="KW-0689">Ribosomal protein</keyword>
<dbReference type="Proteomes" id="UP000739565">
    <property type="component" value="Unassembled WGS sequence"/>
</dbReference>
<evidence type="ECO:0000256" key="3">
    <source>
        <dbReference type="ARBA" id="ARBA00022691"/>
    </source>
</evidence>
<gene>
    <name evidence="4" type="ORF">KZZ10_09195</name>
</gene>
<accession>A0A953NCK4</accession>
<dbReference type="Pfam" id="PF06325">
    <property type="entry name" value="PrmA"/>
    <property type="match status" value="1"/>
</dbReference>
<keyword evidence="1 4" id="KW-0489">Methyltransferase</keyword>
<dbReference type="GO" id="GO:0008757">
    <property type="term" value="F:S-adenosylmethionine-dependent methyltransferase activity"/>
    <property type="evidence" value="ECO:0007669"/>
    <property type="project" value="TreeGrafter"/>
</dbReference>
<evidence type="ECO:0000313" key="5">
    <source>
        <dbReference type="Proteomes" id="UP000739565"/>
    </source>
</evidence>
<dbReference type="InterPro" id="IPR052190">
    <property type="entry name" value="Euk-Arch_PrmC-MTase"/>
</dbReference>
<dbReference type="EMBL" id="JAHXRI010000007">
    <property type="protein sequence ID" value="MBZ1350820.1"/>
    <property type="molecule type" value="Genomic_DNA"/>
</dbReference>
<dbReference type="Gene3D" id="3.40.50.150">
    <property type="entry name" value="Vaccinia Virus protein VP39"/>
    <property type="match status" value="1"/>
</dbReference>
<dbReference type="AlphaFoldDB" id="A0A953NCK4"/>
<keyword evidence="2" id="KW-0808">Transferase</keyword>
<dbReference type="GO" id="GO:0032259">
    <property type="term" value="P:methylation"/>
    <property type="evidence" value="ECO:0007669"/>
    <property type="project" value="UniProtKB-KW"/>
</dbReference>
<evidence type="ECO:0000256" key="2">
    <source>
        <dbReference type="ARBA" id="ARBA00022679"/>
    </source>
</evidence>
<dbReference type="GO" id="GO:0005840">
    <property type="term" value="C:ribosome"/>
    <property type="evidence" value="ECO:0007669"/>
    <property type="project" value="UniProtKB-KW"/>
</dbReference>
<sequence length="221" mass="24648">MTTYVYQFRPSQYTATLLQVIEQQCLGRRMTSVLDIGVGSGVLLAALAKLGAQQLWGVDISEAAVESSERLLAATQPNIPRRLLIGDMWSPLPVEQDFDVILANLPHFPALVSEKDRPPGWTGGDGRLLIDRFIGALPKRLGRSGIAYFTHHDLVGYPDTVRLLESLGLEYRSVLEWTVFESPERISAVPPEVLLRNGQGLRRYGDYVFANSRILEVCVKR</sequence>
<dbReference type="PANTHER" id="PTHR45875:SF1">
    <property type="entry name" value="METHYLTRANSFERASE N6AMT1"/>
    <property type="match status" value="1"/>
</dbReference>
<reference evidence="4" key="1">
    <citation type="submission" date="2021-07" db="EMBL/GenBank/DDBJ databases">
        <title>New genus and species of the family Alcaligenaceae.</title>
        <authorList>
            <person name="Hahn M.W."/>
        </authorList>
    </citation>
    <scope>NUCLEOTIDE SEQUENCE</scope>
    <source>
        <strain evidence="4">LF4-65</strain>
    </source>
</reference>
<proteinExistence type="predicted"/>
<dbReference type="CDD" id="cd02440">
    <property type="entry name" value="AdoMet_MTases"/>
    <property type="match status" value="1"/>
</dbReference>
<dbReference type="GO" id="GO:0008276">
    <property type="term" value="F:protein methyltransferase activity"/>
    <property type="evidence" value="ECO:0007669"/>
    <property type="project" value="TreeGrafter"/>
</dbReference>
<dbReference type="RefSeq" id="WP_259661228.1">
    <property type="nucleotide sequence ID" value="NZ_JAHXRI010000007.1"/>
</dbReference>
<protein>
    <submittedName>
        <fullName evidence="4">50S ribosomal protein L11 methyltransferase</fullName>
    </submittedName>
</protein>
<comment type="caution">
    <text evidence="4">The sequence shown here is derived from an EMBL/GenBank/DDBJ whole genome shotgun (WGS) entry which is preliminary data.</text>
</comment>
<dbReference type="PANTHER" id="PTHR45875">
    <property type="entry name" value="METHYLTRANSFERASE N6AMT1"/>
    <property type="match status" value="1"/>
</dbReference>
<dbReference type="SUPFAM" id="SSF53335">
    <property type="entry name" value="S-adenosyl-L-methionine-dependent methyltransferases"/>
    <property type="match status" value="1"/>
</dbReference>
<dbReference type="GO" id="GO:0035657">
    <property type="term" value="C:eRF1 methyltransferase complex"/>
    <property type="evidence" value="ECO:0007669"/>
    <property type="project" value="TreeGrafter"/>
</dbReference>